<protein>
    <submittedName>
        <fullName evidence="2">Uncharacterized protein</fullName>
    </submittedName>
</protein>
<dbReference type="AlphaFoldDB" id="A0A3P7PJV4"/>
<dbReference type="EMBL" id="LR130778">
    <property type="protein sequence ID" value="VDN49228.1"/>
    <property type="molecule type" value="Genomic_DNA"/>
</dbReference>
<dbReference type="Proteomes" id="UP000279029">
    <property type="component" value="Chromosome"/>
</dbReference>
<feature type="coiled-coil region" evidence="1">
    <location>
        <begin position="2"/>
        <end position="39"/>
    </location>
</feature>
<name>A0A3P7PJV4_9FIRM</name>
<evidence type="ECO:0000256" key="1">
    <source>
        <dbReference type="SAM" id="Coils"/>
    </source>
</evidence>
<organism evidence="2 3">
    <name type="scientific">Petrocella atlantisensis</name>
    <dbReference type="NCBI Taxonomy" id="2173034"/>
    <lineage>
        <taxon>Bacteria</taxon>
        <taxon>Bacillati</taxon>
        <taxon>Bacillota</taxon>
        <taxon>Clostridia</taxon>
        <taxon>Lachnospirales</taxon>
        <taxon>Vallitaleaceae</taxon>
        <taxon>Petrocella</taxon>
    </lineage>
</organism>
<sequence>MEKRLEKTIKEEAKLKAQMEALQKKLKDTEEKRVSYEKEELHKTFKETEISLEEYKMIVRNAVDDYKGNSDDGENLGMEFK</sequence>
<keyword evidence="1" id="KW-0175">Coiled coil</keyword>
<gene>
    <name evidence="2" type="ORF">PATL70BA_3302</name>
</gene>
<evidence type="ECO:0000313" key="3">
    <source>
        <dbReference type="Proteomes" id="UP000279029"/>
    </source>
</evidence>
<keyword evidence="3" id="KW-1185">Reference proteome</keyword>
<dbReference type="KEGG" id="cbar:PATL70BA_3302"/>
<accession>A0A3P7PJV4</accession>
<proteinExistence type="predicted"/>
<dbReference type="RefSeq" id="WP_125138232.1">
    <property type="nucleotide sequence ID" value="NZ_LR130778.1"/>
</dbReference>
<evidence type="ECO:0000313" key="2">
    <source>
        <dbReference type="EMBL" id="VDN49228.1"/>
    </source>
</evidence>
<dbReference type="OrthoDB" id="9961451at2"/>
<reference evidence="2 3" key="1">
    <citation type="submission" date="2018-09" db="EMBL/GenBank/DDBJ databases">
        <authorList>
            <person name="Postec A."/>
        </authorList>
    </citation>
    <scope>NUCLEOTIDE SEQUENCE [LARGE SCALE GENOMIC DNA]</scope>
    <source>
        <strain evidence="2">70B-A</strain>
    </source>
</reference>